<evidence type="ECO:0000313" key="2">
    <source>
        <dbReference type="EMBL" id="KAF9586658.1"/>
    </source>
</evidence>
<dbReference type="SUPFAM" id="SSF52833">
    <property type="entry name" value="Thioredoxin-like"/>
    <property type="match status" value="1"/>
</dbReference>
<dbReference type="GO" id="GO:0006749">
    <property type="term" value="P:glutathione metabolic process"/>
    <property type="evidence" value="ECO:0007669"/>
    <property type="project" value="TreeGrafter"/>
</dbReference>
<evidence type="ECO:0000313" key="3">
    <source>
        <dbReference type="Proteomes" id="UP000780801"/>
    </source>
</evidence>
<dbReference type="Pfam" id="PF14497">
    <property type="entry name" value="GST_C_3"/>
    <property type="match status" value="1"/>
</dbReference>
<dbReference type="InterPro" id="IPR004046">
    <property type="entry name" value="GST_C"/>
</dbReference>
<dbReference type="SFLD" id="SFLDS00019">
    <property type="entry name" value="Glutathione_Transferase_(cytos"/>
    <property type="match status" value="1"/>
</dbReference>
<dbReference type="PANTHER" id="PTHR11571:SF150">
    <property type="entry name" value="GLUTATHIONE S-TRANSFERASE"/>
    <property type="match status" value="1"/>
</dbReference>
<feature type="domain" description="GST N-terminal" evidence="1">
    <location>
        <begin position="10"/>
        <end position="92"/>
    </location>
</feature>
<dbReference type="Gene3D" id="3.40.30.10">
    <property type="entry name" value="Glutaredoxin"/>
    <property type="match status" value="1"/>
</dbReference>
<protein>
    <recommendedName>
        <fullName evidence="1">GST N-terminal domain-containing protein</fullName>
    </recommendedName>
</protein>
<dbReference type="AlphaFoldDB" id="A0A9P6KIY8"/>
<dbReference type="PROSITE" id="PS50404">
    <property type="entry name" value="GST_NTER"/>
    <property type="match status" value="1"/>
</dbReference>
<dbReference type="InterPro" id="IPR036249">
    <property type="entry name" value="Thioredoxin-like_sf"/>
</dbReference>
<name>A0A9P6KIY8_9FUNG</name>
<accession>A0A9P6KIY8</accession>
<sequence>MTLPQSKASSTYIVKYMNYMGRAALVRSLLHLSGAQYKNVFVTSEEIALNRAEYPFGLVPILIETRPDGTTFELAEAMAIEQYLAEKLGFLGSTPEEAAVNKSVALNVYLEHYPYCFDSSPEKRRTFEENVLPRFLESHTRWLVKNGNNGHYFGEMVSYADLAMAHWIRLIDVLGYNINLDGWTKEQIQEGQEQHPLRKLEKVISELPEWQGQYDNFHPTSSIVP</sequence>
<dbReference type="SUPFAM" id="SSF47616">
    <property type="entry name" value="GST C-terminal domain-like"/>
    <property type="match status" value="1"/>
</dbReference>
<gene>
    <name evidence="2" type="ORF">BGW38_000032</name>
</gene>
<dbReference type="Gene3D" id="1.20.1050.10">
    <property type="match status" value="1"/>
</dbReference>
<dbReference type="EMBL" id="JAABOA010000010">
    <property type="protein sequence ID" value="KAF9586658.1"/>
    <property type="molecule type" value="Genomic_DNA"/>
</dbReference>
<proteinExistence type="predicted"/>
<dbReference type="InterPro" id="IPR004045">
    <property type="entry name" value="Glutathione_S-Trfase_N"/>
</dbReference>
<organism evidence="2 3">
    <name type="scientific">Lunasporangiospora selenospora</name>
    <dbReference type="NCBI Taxonomy" id="979761"/>
    <lineage>
        <taxon>Eukaryota</taxon>
        <taxon>Fungi</taxon>
        <taxon>Fungi incertae sedis</taxon>
        <taxon>Mucoromycota</taxon>
        <taxon>Mortierellomycotina</taxon>
        <taxon>Mortierellomycetes</taxon>
        <taxon>Mortierellales</taxon>
        <taxon>Mortierellaceae</taxon>
        <taxon>Lunasporangiospora</taxon>
    </lineage>
</organism>
<dbReference type="InterPro" id="IPR050213">
    <property type="entry name" value="GST_superfamily"/>
</dbReference>
<dbReference type="Proteomes" id="UP000780801">
    <property type="component" value="Unassembled WGS sequence"/>
</dbReference>
<dbReference type="InterPro" id="IPR036282">
    <property type="entry name" value="Glutathione-S-Trfase_C_sf"/>
</dbReference>
<comment type="caution">
    <text evidence="2">The sequence shown here is derived from an EMBL/GenBank/DDBJ whole genome shotgun (WGS) entry which is preliminary data.</text>
</comment>
<dbReference type="PANTHER" id="PTHR11571">
    <property type="entry name" value="GLUTATHIONE S-TRANSFERASE"/>
    <property type="match status" value="1"/>
</dbReference>
<dbReference type="OrthoDB" id="414243at2759"/>
<dbReference type="GO" id="GO:0004364">
    <property type="term" value="F:glutathione transferase activity"/>
    <property type="evidence" value="ECO:0007669"/>
    <property type="project" value="TreeGrafter"/>
</dbReference>
<evidence type="ECO:0000259" key="1">
    <source>
        <dbReference type="PROSITE" id="PS50404"/>
    </source>
</evidence>
<dbReference type="InterPro" id="IPR040079">
    <property type="entry name" value="Glutathione_S-Trfase"/>
</dbReference>
<keyword evidence="3" id="KW-1185">Reference proteome</keyword>
<reference evidence="2" key="1">
    <citation type="journal article" date="2020" name="Fungal Divers.">
        <title>Resolving the Mortierellaceae phylogeny through synthesis of multi-gene phylogenetics and phylogenomics.</title>
        <authorList>
            <person name="Vandepol N."/>
            <person name="Liber J."/>
            <person name="Desiro A."/>
            <person name="Na H."/>
            <person name="Kennedy M."/>
            <person name="Barry K."/>
            <person name="Grigoriev I.V."/>
            <person name="Miller A.N."/>
            <person name="O'Donnell K."/>
            <person name="Stajich J.E."/>
            <person name="Bonito G."/>
        </authorList>
    </citation>
    <scope>NUCLEOTIDE SEQUENCE</scope>
    <source>
        <strain evidence="2">KOD1015</strain>
    </source>
</reference>